<dbReference type="InterPro" id="IPR025921">
    <property type="entry name" value="HmuY"/>
</dbReference>
<dbReference type="STRING" id="47678.ERS852494_04243"/>
<dbReference type="EMBL" id="CZAI01000015">
    <property type="protein sequence ID" value="CUQ19150.1"/>
    <property type="molecule type" value="Genomic_DNA"/>
</dbReference>
<name>A0A174UHH7_9BACE</name>
<accession>A0A174UHH7</accession>
<protein>
    <submittedName>
        <fullName evidence="1">Putative lipoprotein</fullName>
    </submittedName>
</protein>
<keyword evidence="1" id="KW-0449">Lipoprotein</keyword>
<evidence type="ECO:0000313" key="2">
    <source>
        <dbReference type="Proteomes" id="UP000095657"/>
    </source>
</evidence>
<dbReference type="PROSITE" id="PS51257">
    <property type="entry name" value="PROKAR_LIPOPROTEIN"/>
    <property type="match status" value="1"/>
</dbReference>
<sequence length="223" mass="25781">MKEMKRSNNTIFKYTMILGAAMSLSACNGLFENIYDAPTETEMEIKENSFSQIKTVEYTEWAYIDFSGRKVTTVKIGKEYESEIPDNWDIAIHRYDIKTNEGAAYQTSYTSFDALKANGKLPDDKDFVKDEWTTDKIAIDMSGMMEGNIVYTDSYYNSVLSTWLNVDTSTMPPIYTMSNQVYLIRLKDNTYAAIRFTNYTNAKGIKGYIDFDFLYPFDFEKNN</sequence>
<organism evidence="1 2">
    <name type="scientific">Bacteroides caccae</name>
    <dbReference type="NCBI Taxonomy" id="47678"/>
    <lineage>
        <taxon>Bacteria</taxon>
        <taxon>Pseudomonadati</taxon>
        <taxon>Bacteroidota</taxon>
        <taxon>Bacteroidia</taxon>
        <taxon>Bacteroidales</taxon>
        <taxon>Bacteroidaceae</taxon>
        <taxon>Bacteroides</taxon>
    </lineage>
</organism>
<dbReference type="Proteomes" id="UP000095657">
    <property type="component" value="Unassembled WGS sequence"/>
</dbReference>
<dbReference type="Pfam" id="PF14064">
    <property type="entry name" value="HmuY"/>
    <property type="match status" value="1"/>
</dbReference>
<gene>
    <name evidence="1" type="ORF">ERS852494_04243</name>
</gene>
<proteinExistence type="predicted"/>
<reference evidence="1 2" key="1">
    <citation type="submission" date="2015-09" db="EMBL/GenBank/DDBJ databases">
        <authorList>
            <consortium name="Pathogen Informatics"/>
        </authorList>
    </citation>
    <scope>NUCLEOTIDE SEQUENCE [LARGE SCALE GENOMIC DNA]</scope>
    <source>
        <strain evidence="1 2">2789STDY5834880</strain>
    </source>
</reference>
<dbReference type="CDD" id="cd12105">
    <property type="entry name" value="HmuY"/>
    <property type="match status" value="1"/>
</dbReference>
<evidence type="ECO:0000313" key="1">
    <source>
        <dbReference type="EMBL" id="CUQ19150.1"/>
    </source>
</evidence>
<dbReference type="AlphaFoldDB" id="A0A174UHH7"/>